<protein>
    <submittedName>
        <fullName evidence="1">Uncharacterized protein</fullName>
    </submittedName>
</protein>
<organism evidence="1 2">
    <name type="scientific">Melastoma candidum</name>
    <dbReference type="NCBI Taxonomy" id="119954"/>
    <lineage>
        <taxon>Eukaryota</taxon>
        <taxon>Viridiplantae</taxon>
        <taxon>Streptophyta</taxon>
        <taxon>Embryophyta</taxon>
        <taxon>Tracheophyta</taxon>
        <taxon>Spermatophyta</taxon>
        <taxon>Magnoliopsida</taxon>
        <taxon>eudicotyledons</taxon>
        <taxon>Gunneridae</taxon>
        <taxon>Pentapetalae</taxon>
        <taxon>rosids</taxon>
        <taxon>malvids</taxon>
        <taxon>Myrtales</taxon>
        <taxon>Melastomataceae</taxon>
        <taxon>Melastomatoideae</taxon>
        <taxon>Melastomateae</taxon>
        <taxon>Melastoma</taxon>
    </lineage>
</organism>
<evidence type="ECO:0000313" key="2">
    <source>
        <dbReference type="Proteomes" id="UP001057402"/>
    </source>
</evidence>
<gene>
    <name evidence="1" type="ORF">MLD38_023552</name>
</gene>
<name>A0ACB9NPT9_9MYRT</name>
<dbReference type="EMBL" id="CM042886">
    <property type="protein sequence ID" value="KAI4338502.1"/>
    <property type="molecule type" value="Genomic_DNA"/>
</dbReference>
<keyword evidence="2" id="KW-1185">Reference proteome</keyword>
<accession>A0ACB9NPT9</accession>
<evidence type="ECO:0000313" key="1">
    <source>
        <dbReference type="EMBL" id="KAI4338502.1"/>
    </source>
</evidence>
<comment type="caution">
    <text evidence="1">The sequence shown here is derived from an EMBL/GenBank/DDBJ whole genome shotgun (WGS) entry which is preliminary data.</text>
</comment>
<reference evidence="2" key="1">
    <citation type="journal article" date="2023" name="Front. Plant Sci.">
        <title>Chromosomal-level genome assembly of Melastoma candidum provides insights into trichome evolution.</title>
        <authorList>
            <person name="Zhong Y."/>
            <person name="Wu W."/>
            <person name="Sun C."/>
            <person name="Zou P."/>
            <person name="Liu Y."/>
            <person name="Dai S."/>
            <person name="Zhou R."/>
        </authorList>
    </citation>
    <scope>NUCLEOTIDE SEQUENCE [LARGE SCALE GENOMIC DNA]</scope>
</reference>
<sequence>MEVSVVGNSQAKAGLAASRAVLFRSRIGGFSTSFCKSRVFMGQSRGLRKGKGECRLSSSAVRVEEVLSRSSSAPDVRSFQQPDKVRLCVGLPVDAVMDGNCVNHARAIAAGLKALKLLGIDGVELPVWWGVVEKEGRGEYEWSGYLALAEMVREAGLELHVTLCFHGCRQQQQPVISLPDWVMRVGEDESSSIFFTDRSGQQYKDCLSLAVDELPVLDGRTPMEVYHDFCESFKSSFSAYIGSPITGISMGLGPDGELRYPSLQGCESSQVDRVGAGEFQCYDRNMLKLLNEAAEACGNPFWGLGGPHDASGYDKSPISNSFFRDNGGSWESPYGEFFLSWYSNQLIRHGDRLLSLASSIFGDSGVAVSGKVPLAYSWNIINSHPSELTAGYYSTVKRDGYEEMAKMFAKNSCTVMLPGMDIRNDNARLLLGQIKAACRKHRVGVLGENSSVEGDIEQVKDVCAAGDIDSFFYQRMGAHFFSPEHFPAFTAFVGSTRQPRLHADDILKEDERAEESLTLTSDSVLQMQTA</sequence>
<dbReference type="Proteomes" id="UP001057402">
    <property type="component" value="Chromosome 7"/>
</dbReference>
<proteinExistence type="predicted"/>